<gene>
    <name evidence="1" type="ORF">ORI27_15250</name>
</gene>
<dbReference type="EMBL" id="JAPJDO010000011">
    <property type="protein sequence ID" value="MCX2938063.1"/>
    <property type="molecule type" value="Genomic_DNA"/>
</dbReference>
<evidence type="ECO:0000313" key="1">
    <source>
        <dbReference type="EMBL" id="MCX2938063.1"/>
    </source>
</evidence>
<proteinExistence type="predicted"/>
<dbReference type="PANTHER" id="PTHR34861:SF10">
    <property type="entry name" value="CYCLASE"/>
    <property type="match status" value="1"/>
</dbReference>
<keyword evidence="2" id="KW-1185">Reference proteome</keyword>
<dbReference type="InterPro" id="IPR007325">
    <property type="entry name" value="KFase/CYL"/>
</dbReference>
<dbReference type="SUPFAM" id="SSF102198">
    <property type="entry name" value="Putative cyclase"/>
    <property type="match status" value="1"/>
</dbReference>
<dbReference type="Pfam" id="PF04199">
    <property type="entry name" value="Cyclase"/>
    <property type="match status" value="1"/>
</dbReference>
<organism evidence="1 2">
    <name type="scientific">Mycobacterium pinniadriaticum</name>
    <dbReference type="NCBI Taxonomy" id="2994102"/>
    <lineage>
        <taxon>Bacteria</taxon>
        <taxon>Bacillati</taxon>
        <taxon>Actinomycetota</taxon>
        <taxon>Actinomycetes</taxon>
        <taxon>Mycobacteriales</taxon>
        <taxon>Mycobacteriaceae</taxon>
        <taxon>Mycobacterium</taxon>
    </lineage>
</organism>
<dbReference type="Proteomes" id="UP001300745">
    <property type="component" value="Unassembled WGS sequence"/>
</dbReference>
<dbReference type="PANTHER" id="PTHR34861">
    <property type="match status" value="1"/>
</dbReference>
<comment type="caution">
    <text evidence="1">The sequence shown here is derived from an EMBL/GenBank/DDBJ whole genome shotgun (WGS) entry which is preliminary data.</text>
</comment>
<sequence length="305" mass="32803">MTADFKDLGAELSNWGRWGPDDQLGTLNLIGPHHVRAAAAEVASGRVFQLSIAVGKDGPQSGLGGRLNPVHLMSMQPQDWDPHGLQVSDDWIIMPLQSGTQWDGLSHIGYDGKLYNGYSVDDVSTRFGARRLAVDAMTDRIVGRGVLLDIARLHGVDWLQSGTPITSADLEDAERAQGVTVGEADFLLVRTGWRNRFLAEGRDGWMAGEPGLDLDCAGWLHRRGVAAVGSDNWGVEVMPSGIAGAIMPLHCVLIRDMGMPLAEILDLEALAEDCVADGRWSFLFVAPPLHISNAVGSPTTPIAIK</sequence>
<dbReference type="Gene3D" id="3.50.30.50">
    <property type="entry name" value="Putative cyclase"/>
    <property type="match status" value="1"/>
</dbReference>
<dbReference type="InterPro" id="IPR037175">
    <property type="entry name" value="KFase_sf"/>
</dbReference>
<name>A0ABT3SEZ3_9MYCO</name>
<evidence type="ECO:0000313" key="2">
    <source>
        <dbReference type="Proteomes" id="UP001300745"/>
    </source>
</evidence>
<dbReference type="RefSeq" id="WP_265997645.1">
    <property type="nucleotide sequence ID" value="NZ_JAPJDN010000011.1"/>
</dbReference>
<protein>
    <submittedName>
        <fullName evidence="1">Cyclase family protein</fullName>
    </submittedName>
</protein>
<accession>A0ABT3SEZ3</accession>
<reference evidence="1 2" key="1">
    <citation type="submission" date="2022-11" db="EMBL/GenBank/DDBJ databases">
        <title>Mycobacterium sp. nov.</title>
        <authorList>
            <person name="Papic B."/>
            <person name="Spicic S."/>
            <person name="Duvnjak S."/>
        </authorList>
    </citation>
    <scope>NUCLEOTIDE SEQUENCE [LARGE SCALE GENOMIC DNA]</scope>
    <source>
        <strain evidence="1 2">CVI_P4</strain>
    </source>
</reference>